<dbReference type="OrthoDB" id="5461347at2"/>
<evidence type="ECO:0000256" key="1">
    <source>
        <dbReference type="ARBA" id="ARBA00023125"/>
    </source>
</evidence>
<dbReference type="Gene3D" id="1.10.260.40">
    <property type="entry name" value="lambda repressor-like DNA-binding domains"/>
    <property type="match status" value="1"/>
</dbReference>
<dbReference type="RefSeq" id="WP_097074104.1">
    <property type="nucleotide sequence ID" value="NZ_OBMQ01000009.1"/>
</dbReference>
<protein>
    <submittedName>
        <fullName evidence="3">DNA-binding XRE family transcriptional regulator</fullName>
    </submittedName>
</protein>
<accession>A0A285T6U0</accession>
<dbReference type="AlphaFoldDB" id="A0A285T6U0"/>
<dbReference type="CDD" id="cd00093">
    <property type="entry name" value="HTH_XRE"/>
    <property type="match status" value="1"/>
</dbReference>
<dbReference type="GO" id="GO:0003677">
    <property type="term" value="F:DNA binding"/>
    <property type="evidence" value="ECO:0007669"/>
    <property type="project" value="UniProtKB-KW"/>
</dbReference>
<dbReference type="InterPro" id="IPR010982">
    <property type="entry name" value="Lambda_DNA-bd_dom_sf"/>
</dbReference>
<name>A0A285T6U0_9BACL</name>
<dbReference type="InterPro" id="IPR001387">
    <property type="entry name" value="Cro/C1-type_HTH"/>
</dbReference>
<gene>
    <name evidence="3" type="ORF">SAMN05880501_10921</name>
</gene>
<keyword evidence="1 3" id="KW-0238">DNA-binding</keyword>
<feature type="domain" description="HTH cro/C1-type" evidence="2">
    <location>
        <begin position="11"/>
        <end position="65"/>
    </location>
</feature>
<dbReference type="GO" id="GO:0005829">
    <property type="term" value="C:cytosol"/>
    <property type="evidence" value="ECO:0007669"/>
    <property type="project" value="TreeGrafter"/>
</dbReference>
<proteinExistence type="predicted"/>
<dbReference type="GO" id="GO:0003700">
    <property type="term" value="F:DNA-binding transcription factor activity"/>
    <property type="evidence" value="ECO:0007669"/>
    <property type="project" value="TreeGrafter"/>
</dbReference>
<sequence>MGISEVIGERIRFLRKEKKMSQEELAHLASLSNTYIGQVERGEKNITVESLSNIATALKVPLEDLFRFSETKSINSEVLLKIVDKLHDRSLAEQEEVLKLIDIILGLVDSK</sequence>
<evidence type="ECO:0000313" key="4">
    <source>
        <dbReference type="Proteomes" id="UP000219636"/>
    </source>
</evidence>
<organism evidence="3 4">
    <name type="scientific">Ureibacillus xyleni</name>
    <dbReference type="NCBI Taxonomy" id="614648"/>
    <lineage>
        <taxon>Bacteria</taxon>
        <taxon>Bacillati</taxon>
        <taxon>Bacillota</taxon>
        <taxon>Bacilli</taxon>
        <taxon>Bacillales</taxon>
        <taxon>Caryophanaceae</taxon>
        <taxon>Ureibacillus</taxon>
    </lineage>
</organism>
<evidence type="ECO:0000313" key="3">
    <source>
        <dbReference type="EMBL" id="SOC16555.1"/>
    </source>
</evidence>
<dbReference type="PANTHER" id="PTHR46797">
    <property type="entry name" value="HTH-TYPE TRANSCRIPTIONAL REGULATOR"/>
    <property type="match status" value="1"/>
</dbReference>
<dbReference type="SMART" id="SM00530">
    <property type="entry name" value="HTH_XRE"/>
    <property type="match status" value="1"/>
</dbReference>
<dbReference type="PANTHER" id="PTHR46797:SF24">
    <property type="entry name" value="DNA-BINDING PHAGE PROTEIN"/>
    <property type="match status" value="1"/>
</dbReference>
<dbReference type="InterPro" id="IPR050807">
    <property type="entry name" value="TransReg_Diox_bact_type"/>
</dbReference>
<keyword evidence="4" id="KW-1185">Reference proteome</keyword>
<dbReference type="SUPFAM" id="SSF47413">
    <property type="entry name" value="lambda repressor-like DNA-binding domains"/>
    <property type="match status" value="1"/>
</dbReference>
<dbReference type="PROSITE" id="PS50943">
    <property type="entry name" value="HTH_CROC1"/>
    <property type="match status" value="1"/>
</dbReference>
<dbReference type="EMBL" id="OBMQ01000009">
    <property type="protein sequence ID" value="SOC16555.1"/>
    <property type="molecule type" value="Genomic_DNA"/>
</dbReference>
<evidence type="ECO:0000259" key="2">
    <source>
        <dbReference type="PROSITE" id="PS50943"/>
    </source>
</evidence>
<reference evidence="4" key="1">
    <citation type="submission" date="2017-08" db="EMBL/GenBank/DDBJ databases">
        <authorList>
            <person name="Varghese N."/>
            <person name="Submissions S."/>
        </authorList>
    </citation>
    <scope>NUCLEOTIDE SEQUENCE [LARGE SCALE GENOMIC DNA]</scope>
    <source>
        <strain evidence="4">JC22</strain>
    </source>
</reference>
<dbReference type="Pfam" id="PF01381">
    <property type="entry name" value="HTH_3"/>
    <property type="match status" value="1"/>
</dbReference>
<dbReference type="Proteomes" id="UP000219636">
    <property type="component" value="Unassembled WGS sequence"/>
</dbReference>